<reference evidence="2 3" key="1">
    <citation type="journal article" date="2015" name="Genome Biol. Evol.">
        <title>Phylogenomic analyses indicate that early fungi evolved digesting cell walls of algal ancestors of land plants.</title>
        <authorList>
            <person name="Chang Y."/>
            <person name="Wang S."/>
            <person name="Sekimoto S."/>
            <person name="Aerts A.L."/>
            <person name="Choi C."/>
            <person name="Clum A."/>
            <person name="LaButti K.M."/>
            <person name="Lindquist E.A."/>
            <person name="Yee Ngan C."/>
            <person name="Ohm R.A."/>
            <person name="Salamov A.A."/>
            <person name="Grigoriev I.V."/>
            <person name="Spatafora J.W."/>
            <person name="Berbee M.L."/>
        </authorList>
    </citation>
    <scope>NUCLEOTIDE SEQUENCE [LARGE SCALE GENOMIC DNA]</scope>
    <source>
        <strain evidence="2 3">NRRL 1564</strain>
    </source>
</reference>
<dbReference type="Proteomes" id="UP000242474">
    <property type="component" value="Unassembled WGS sequence"/>
</dbReference>
<name>A0A2G5BD67_COERN</name>
<dbReference type="InterPro" id="IPR044688">
    <property type="entry name" value="SCI-1-like"/>
</dbReference>
<feature type="region of interest" description="Disordered" evidence="1">
    <location>
        <begin position="1"/>
        <end position="32"/>
    </location>
</feature>
<feature type="non-terminal residue" evidence="2">
    <location>
        <position position="204"/>
    </location>
</feature>
<proteinExistence type="predicted"/>
<gene>
    <name evidence="2" type="ORF">COEREDRAFT_24719</name>
</gene>
<evidence type="ECO:0000256" key="1">
    <source>
        <dbReference type="SAM" id="MobiDB-lite"/>
    </source>
</evidence>
<feature type="non-terminal residue" evidence="2">
    <location>
        <position position="1"/>
    </location>
</feature>
<accession>A0A2G5BD67</accession>
<keyword evidence="3" id="KW-1185">Reference proteome</keyword>
<dbReference type="AlphaFoldDB" id="A0A2G5BD67"/>
<evidence type="ECO:0000313" key="2">
    <source>
        <dbReference type="EMBL" id="PIA16955.1"/>
    </source>
</evidence>
<protein>
    <submittedName>
        <fullName evidence="2">Uncharacterized protein</fullName>
    </submittedName>
</protein>
<dbReference type="EMBL" id="KZ303497">
    <property type="protein sequence ID" value="PIA16955.1"/>
    <property type="molecule type" value="Genomic_DNA"/>
</dbReference>
<dbReference type="STRING" id="763665.A0A2G5BD67"/>
<dbReference type="PANTHER" id="PTHR34117:SF1">
    <property type="entry name" value="STYLE CELL-CYCLE INHIBITOR 1"/>
    <property type="match status" value="1"/>
</dbReference>
<dbReference type="OrthoDB" id="2139939at2759"/>
<evidence type="ECO:0000313" key="3">
    <source>
        <dbReference type="Proteomes" id="UP000242474"/>
    </source>
</evidence>
<organism evidence="2 3">
    <name type="scientific">Coemansia reversa (strain ATCC 12441 / NRRL 1564)</name>
    <dbReference type="NCBI Taxonomy" id="763665"/>
    <lineage>
        <taxon>Eukaryota</taxon>
        <taxon>Fungi</taxon>
        <taxon>Fungi incertae sedis</taxon>
        <taxon>Zoopagomycota</taxon>
        <taxon>Kickxellomycotina</taxon>
        <taxon>Kickxellomycetes</taxon>
        <taxon>Kickxellales</taxon>
        <taxon>Kickxellaceae</taxon>
        <taxon>Coemansia</taxon>
    </lineage>
</organism>
<dbReference type="PANTHER" id="PTHR34117">
    <property type="entry name" value="STYLE CELL-CYCLE INHIBITOR 1"/>
    <property type="match status" value="1"/>
</dbReference>
<sequence length="204" mass="24252">RRASRSPKRSSNTKRRTSTQRHKSDKDSNAKLGDISPITQEDYFRLNAPFRLWLLKEKDKYFDEMSSDKARRYFASFVRVWNDGRLRSRYYKQDSELGKLSKSVVTRHNWGFAANVNQHEMDNIKNSVHKSTFDHGPAPQQVGGQRRVDNSHRDGDTESDRLLVEERREQERWRRKQERKKSKEREELILDEVAPKETGREAKM</sequence>
<feature type="compositionally biased region" description="Basic and acidic residues" evidence="1">
    <location>
        <begin position="146"/>
        <end position="172"/>
    </location>
</feature>
<feature type="compositionally biased region" description="Basic and acidic residues" evidence="1">
    <location>
        <begin position="181"/>
        <end position="204"/>
    </location>
</feature>
<feature type="compositionally biased region" description="Basic residues" evidence="1">
    <location>
        <begin position="1"/>
        <end position="21"/>
    </location>
</feature>
<feature type="region of interest" description="Disordered" evidence="1">
    <location>
        <begin position="128"/>
        <end position="204"/>
    </location>
</feature>